<sequence length="479" mass="54600">MLQQSFEEEAEYIKDSKKRCKLLGMDPNKVQIPKVVMTKDELARKKEEYKEVLEVASFFSNKIIDSLKGTPILVVISDDKGFLLDTLGDKTIENTARDLWIKPGVQFTEDAMGTNTVSLCIEEKAPVQLIGTNHYHKHLYKSACYSVPFYNSDDGKLIGTISVMTAVILHNPLFLVTLSTVVDSIERELLLRKQNREISRQQKLLYESEKAQREILEQDLIRKDEFITLITHEFKTPINVIYSAIQLIEKIHIKNVSEPVKKLLGSMKRNTFRQIRLVNNILDITKLSSEEMKLNLRKMDIVWITRFITQWVLDYAEQKDIDLDFESNVESRDLIIDNEIYERILLNLISNAIKFTPEGGTIMVSINENKEAQTVDISVKDSGIGIAKDKYELIFKPFGQAENNLSRQAEGSGMGLALVKKLVEMLGGNIKLESELEKGSTFTVTLPIGNDFKDKKSGNQVDGDKLMNAINVEFSDIYF</sequence>
<evidence type="ECO:0000256" key="1">
    <source>
        <dbReference type="ARBA" id="ARBA00000085"/>
    </source>
</evidence>
<dbReference type="RefSeq" id="WP_073017276.1">
    <property type="nucleotide sequence ID" value="NZ_FQXU01000004.1"/>
</dbReference>
<dbReference type="InterPro" id="IPR029016">
    <property type="entry name" value="GAF-like_dom_sf"/>
</dbReference>
<dbReference type="SUPFAM" id="SSF55874">
    <property type="entry name" value="ATPase domain of HSP90 chaperone/DNA topoisomerase II/histidine kinase"/>
    <property type="match status" value="1"/>
</dbReference>
<organism evidence="10 11">
    <name type="scientific">Clostridium intestinale DSM 6191</name>
    <dbReference type="NCBI Taxonomy" id="1121320"/>
    <lineage>
        <taxon>Bacteria</taxon>
        <taxon>Bacillati</taxon>
        <taxon>Bacillota</taxon>
        <taxon>Clostridia</taxon>
        <taxon>Eubacteriales</taxon>
        <taxon>Clostridiaceae</taxon>
        <taxon>Clostridium</taxon>
    </lineage>
</organism>
<evidence type="ECO:0000256" key="6">
    <source>
        <dbReference type="ARBA" id="ARBA00022777"/>
    </source>
</evidence>
<dbReference type="SUPFAM" id="SSF47384">
    <property type="entry name" value="Homodimeric domain of signal transducing histidine kinase"/>
    <property type="match status" value="1"/>
</dbReference>
<dbReference type="SMART" id="SM00388">
    <property type="entry name" value="HisKA"/>
    <property type="match status" value="1"/>
</dbReference>
<dbReference type="Gene3D" id="1.10.287.130">
    <property type="match status" value="1"/>
</dbReference>
<dbReference type="Gene3D" id="3.30.450.40">
    <property type="match status" value="1"/>
</dbReference>
<dbReference type="InterPro" id="IPR004358">
    <property type="entry name" value="Sig_transdc_His_kin-like_C"/>
</dbReference>
<keyword evidence="3" id="KW-0597">Phosphoprotein</keyword>
<dbReference type="PROSITE" id="PS50109">
    <property type="entry name" value="HIS_KIN"/>
    <property type="match status" value="1"/>
</dbReference>
<evidence type="ECO:0000256" key="7">
    <source>
        <dbReference type="ARBA" id="ARBA00022840"/>
    </source>
</evidence>
<evidence type="ECO:0000256" key="2">
    <source>
        <dbReference type="ARBA" id="ARBA00012438"/>
    </source>
</evidence>
<dbReference type="EC" id="2.7.13.3" evidence="2"/>
<evidence type="ECO:0000313" key="10">
    <source>
        <dbReference type="EMBL" id="SHH83695.1"/>
    </source>
</evidence>
<dbReference type="SMART" id="SM00387">
    <property type="entry name" value="HATPase_c"/>
    <property type="match status" value="1"/>
</dbReference>
<dbReference type="CDD" id="cd00082">
    <property type="entry name" value="HisKA"/>
    <property type="match status" value="1"/>
</dbReference>
<keyword evidence="6 10" id="KW-0418">Kinase</keyword>
<dbReference type="Pfam" id="PF00512">
    <property type="entry name" value="HisKA"/>
    <property type="match status" value="1"/>
</dbReference>
<name>A0A1M5W8A4_9CLOT</name>
<dbReference type="PRINTS" id="PR00344">
    <property type="entry name" value="BCTRLSENSOR"/>
</dbReference>
<evidence type="ECO:0000256" key="5">
    <source>
        <dbReference type="ARBA" id="ARBA00022741"/>
    </source>
</evidence>
<dbReference type="FunFam" id="3.30.565.10:FF:000037">
    <property type="entry name" value="Hybrid sensor histidine kinase/response regulator"/>
    <property type="match status" value="1"/>
</dbReference>
<evidence type="ECO:0000313" key="11">
    <source>
        <dbReference type="Proteomes" id="UP000184241"/>
    </source>
</evidence>
<dbReference type="Gene3D" id="3.30.565.10">
    <property type="entry name" value="Histidine kinase-like ATPase, C-terminal domain"/>
    <property type="match status" value="1"/>
</dbReference>
<evidence type="ECO:0000256" key="3">
    <source>
        <dbReference type="ARBA" id="ARBA00022553"/>
    </source>
</evidence>
<dbReference type="InterPro" id="IPR003661">
    <property type="entry name" value="HisK_dim/P_dom"/>
</dbReference>
<dbReference type="InterPro" id="IPR005467">
    <property type="entry name" value="His_kinase_dom"/>
</dbReference>
<dbReference type="PANTHER" id="PTHR43547">
    <property type="entry name" value="TWO-COMPONENT HISTIDINE KINASE"/>
    <property type="match status" value="1"/>
</dbReference>
<dbReference type="Proteomes" id="UP000184241">
    <property type="component" value="Unassembled WGS sequence"/>
</dbReference>
<dbReference type="InterPro" id="IPR036097">
    <property type="entry name" value="HisK_dim/P_sf"/>
</dbReference>
<dbReference type="InterPro" id="IPR036890">
    <property type="entry name" value="HATPase_C_sf"/>
</dbReference>
<dbReference type="GO" id="GO:0005524">
    <property type="term" value="F:ATP binding"/>
    <property type="evidence" value="ECO:0007669"/>
    <property type="project" value="UniProtKB-KW"/>
</dbReference>
<dbReference type="EMBL" id="FQXU01000004">
    <property type="protein sequence ID" value="SHH83695.1"/>
    <property type="molecule type" value="Genomic_DNA"/>
</dbReference>
<proteinExistence type="predicted"/>
<keyword evidence="8" id="KW-0902">Two-component regulatory system</keyword>
<reference evidence="10 11" key="1">
    <citation type="submission" date="2016-11" db="EMBL/GenBank/DDBJ databases">
        <authorList>
            <person name="Jaros S."/>
            <person name="Januszkiewicz K."/>
            <person name="Wedrychowicz H."/>
        </authorList>
    </citation>
    <scope>NUCLEOTIDE SEQUENCE [LARGE SCALE GENOMIC DNA]</scope>
    <source>
        <strain evidence="10 11">DSM 6191</strain>
    </source>
</reference>
<keyword evidence="4" id="KW-0808">Transferase</keyword>
<feature type="domain" description="Histidine kinase" evidence="9">
    <location>
        <begin position="229"/>
        <end position="450"/>
    </location>
</feature>
<dbReference type="InterPro" id="IPR003594">
    <property type="entry name" value="HATPase_dom"/>
</dbReference>
<keyword evidence="5" id="KW-0547">Nucleotide-binding</keyword>
<keyword evidence="7" id="KW-0067">ATP-binding</keyword>
<evidence type="ECO:0000259" key="9">
    <source>
        <dbReference type="PROSITE" id="PS50109"/>
    </source>
</evidence>
<accession>A0A1M5W8A4</accession>
<comment type="catalytic activity">
    <reaction evidence="1">
        <text>ATP + protein L-histidine = ADP + protein N-phospho-L-histidine.</text>
        <dbReference type="EC" id="2.7.13.3"/>
    </reaction>
</comment>
<gene>
    <name evidence="10" type="ORF">SAMN02745941_00969</name>
</gene>
<protein>
    <recommendedName>
        <fullName evidence="2">histidine kinase</fullName>
        <ecNumber evidence="2">2.7.13.3</ecNumber>
    </recommendedName>
</protein>
<dbReference type="GO" id="GO:0000155">
    <property type="term" value="F:phosphorelay sensor kinase activity"/>
    <property type="evidence" value="ECO:0007669"/>
    <property type="project" value="InterPro"/>
</dbReference>
<dbReference type="AlphaFoldDB" id="A0A1M5W8A4"/>
<dbReference type="Pfam" id="PF02518">
    <property type="entry name" value="HATPase_c"/>
    <property type="match status" value="1"/>
</dbReference>
<evidence type="ECO:0000256" key="4">
    <source>
        <dbReference type="ARBA" id="ARBA00022679"/>
    </source>
</evidence>
<evidence type="ECO:0000256" key="8">
    <source>
        <dbReference type="ARBA" id="ARBA00023012"/>
    </source>
</evidence>
<dbReference type="PANTHER" id="PTHR43547:SF2">
    <property type="entry name" value="HYBRID SIGNAL TRANSDUCTION HISTIDINE KINASE C"/>
    <property type="match status" value="1"/>
</dbReference>
<dbReference type="CDD" id="cd16922">
    <property type="entry name" value="HATPase_EvgS-ArcB-TorS-like"/>
    <property type="match status" value="1"/>
</dbReference>